<evidence type="ECO:0000256" key="2">
    <source>
        <dbReference type="ARBA" id="ARBA00022670"/>
    </source>
</evidence>
<evidence type="ECO:0000256" key="5">
    <source>
        <dbReference type="ARBA" id="ARBA00022825"/>
    </source>
</evidence>
<dbReference type="Proteomes" id="UP000734854">
    <property type="component" value="Unassembled WGS sequence"/>
</dbReference>
<keyword evidence="2 7" id="KW-0645">Protease</keyword>
<dbReference type="InterPro" id="IPR036852">
    <property type="entry name" value="Peptidase_S8/S53_dom_sf"/>
</dbReference>
<feature type="domain" description="Subtilisin-like protease fibronectin type-III" evidence="10">
    <location>
        <begin position="674"/>
        <end position="768"/>
    </location>
</feature>
<dbReference type="CDD" id="cd04852">
    <property type="entry name" value="Peptidases_S8_3"/>
    <property type="match status" value="1"/>
</dbReference>
<dbReference type="PROSITE" id="PS51892">
    <property type="entry name" value="SUBTILASE"/>
    <property type="match status" value="1"/>
</dbReference>
<feature type="domain" description="Peptidase S8/S53" evidence="8">
    <location>
        <begin position="147"/>
        <end position="604"/>
    </location>
</feature>
<dbReference type="CDD" id="cd02120">
    <property type="entry name" value="PA_subtilisin_like"/>
    <property type="match status" value="1"/>
</dbReference>
<dbReference type="PRINTS" id="PR00723">
    <property type="entry name" value="SUBTILISIN"/>
</dbReference>
<dbReference type="Gene3D" id="3.40.50.200">
    <property type="entry name" value="Peptidase S8/S53 domain"/>
    <property type="match status" value="1"/>
</dbReference>
<dbReference type="Gene3D" id="3.50.30.30">
    <property type="match status" value="1"/>
</dbReference>
<reference evidence="11 12" key="1">
    <citation type="submission" date="2020-08" db="EMBL/GenBank/DDBJ databases">
        <title>Plant Genome Project.</title>
        <authorList>
            <person name="Zhang R.-G."/>
        </authorList>
    </citation>
    <scope>NUCLEOTIDE SEQUENCE [LARGE SCALE GENOMIC DNA]</scope>
    <source>
        <tissue evidence="11">Rhizome</tissue>
    </source>
</reference>
<organism evidence="11 12">
    <name type="scientific">Zingiber officinale</name>
    <name type="common">Ginger</name>
    <name type="synonym">Amomum zingiber</name>
    <dbReference type="NCBI Taxonomy" id="94328"/>
    <lineage>
        <taxon>Eukaryota</taxon>
        <taxon>Viridiplantae</taxon>
        <taxon>Streptophyta</taxon>
        <taxon>Embryophyta</taxon>
        <taxon>Tracheophyta</taxon>
        <taxon>Spermatophyta</taxon>
        <taxon>Magnoliopsida</taxon>
        <taxon>Liliopsida</taxon>
        <taxon>Zingiberales</taxon>
        <taxon>Zingiberaceae</taxon>
        <taxon>Zingiber</taxon>
    </lineage>
</organism>
<dbReference type="Gene3D" id="2.60.40.2310">
    <property type="match status" value="1"/>
</dbReference>
<dbReference type="FunFam" id="3.40.50.200:FF:000006">
    <property type="entry name" value="Subtilisin-like protease SBT1.5"/>
    <property type="match status" value="1"/>
</dbReference>
<evidence type="ECO:0000256" key="1">
    <source>
        <dbReference type="ARBA" id="ARBA00011073"/>
    </source>
</evidence>
<dbReference type="InterPro" id="IPR037045">
    <property type="entry name" value="S8pro/Inhibitor_I9_sf"/>
</dbReference>
<dbReference type="InterPro" id="IPR023828">
    <property type="entry name" value="Peptidase_S8_Ser-AS"/>
</dbReference>
<dbReference type="InterPro" id="IPR000209">
    <property type="entry name" value="Peptidase_S8/S53_dom"/>
</dbReference>
<dbReference type="InterPro" id="IPR045051">
    <property type="entry name" value="SBT"/>
</dbReference>
<evidence type="ECO:0000259" key="10">
    <source>
        <dbReference type="Pfam" id="PF17766"/>
    </source>
</evidence>
<keyword evidence="4 7" id="KW-0378">Hydrolase</keyword>
<sequence>MAMGDAFSSVAISIMTSSSSHLILPLLLLQYLLIPDLLFASNVYIVYMGEKNQDETEAMVELHHEMLSTVLGCKEAATSSILYNYKHGFSGFAAVLTKSQAAHIANYPGVVHVVPNRILDLHTTRSWDFMHLEANFPDGIIPKSRSGNGSIIGVVDTGIWPESESFNDHDIGKIPSRWRGTCQQGEKFDASNCNRKIIGARWYIRGYEAEYGMLNTSDVVEYRSARDAVGHGTHTSSTAAGAFVSNASFMGIARGLARGGALKARLAIYKVCWASGGCSSADILAAFDDSINDGVDVLSVSLGQSPPLPAYVEDVLAIGSFHAVARGISVVCSAGNSGPFSQTVINTAPWILTVAASTIDRIFVTKITLGNNLIQAGQALFLGEHADKFYGIVYAEDIASDKADASDARGCSAASLNSTLARGKVVICFQTREQRSPLVASDTVRRAHGVAVIFSQFLTEDISFAFDFPCIQVDLETGTNILMYIGNTRNPVIKFSPTKTALGTVTAPEVAYFSSRGPSSLSPYVLKPDLAAPGVNILASWSPASPQNSKPSLDFKIESGTSMSCPHVTAIVALLKATYPDWSPAAIKSALITTGKLHSLCLNSEGAPNKKANSFDYGGGHVNPNRAIHPGLLYDMVPSDYVHFLCSMGHNNTAVSSIVRQPTVCHDAYKSQKDLNLPSIAIPELKGKLTVSRTVTNIGPVASTYTAHVEAPPGVSVRVKPSILMFNSTISKLNFKVKFRSQLKVHSGYLFGSLTWEDGVHWTLSSPVSFFQNSSIAKTTEMIVE</sequence>
<evidence type="ECO:0000313" key="12">
    <source>
        <dbReference type="Proteomes" id="UP000734854"/>
    </source>
</evidence>
<dbReference type="InterPro" id="IPR034197">
    <property type="entry name" value="Peptidases_S8_3"/>
</dbReference>
<evidence type="ECO:0000256" key="3">
    <source>
        <dbReference type="ARBA" id="ARBA00022729"/>
    </source>
</evidence>
<dbReference type="Gene3D" id="3.30.70.80">
    <property type="entry name" value="Peptidase S8 propeptide/proteinase inhibitor I9"/>
    <property type="match status" value="1"/>
</dbReference>
<evidence type="ECO:0000256" key="6">
    <source>
        <dbReference type="PIRSR" id="PIRSR615500-1"/>
    </source>
</evidence>
<dbReference type="Pfam" id="PF05922">
    <property type="entry name" value="Inhibitor_I9"/>
    <property type="match status" value="1"/>
</dbReference>
<keyword evidence="3" id="KW-0732">Signal</keyword>
<feature type="domain" description="Inhibitor I9" evidence="9">
    <location>
        <begin position="43"/>
        <end position="122"/>
    </location>
</feature>
<evidence type="ECO:0000256" key="4">
    <source>
        <dbReference type="ARBA" id="ARBA00022801"/>
    </source>
</evidence>
<dbReference type="FunFam" id="2.60.40.2310:FF:000001">
    <property type="entry name" value="Subtilisin-like protease SBT1.5"/>
    <property type="match status" value="1"/>
</dbReference>
<dbReference type="FunFam" id="3.50.30.30:FF:000005">
    <property type="entry name" value="subtilisin-like protease SBT1.5"/>
    <property type="match status" value="1"/>
</dbReference>
<evidence type="ECO:0000256" key="7">
    <source>
        <dbReference type="PROSITE-ProRule" id="PRU01240"/>
    </source>
</evidence>
<evidence type="ECO:0008006" key="13">
    <source>
        <dbReference type="Google" id="ProtNLM"/>
    </source>
</evidence>
<keyword evidence="12" id="KW-1185">Reference proteome</keyword>
<dbReference type="AlphaFoldDB" id="A0A8J5FFX9"/>
<dbReference type="InterPro" id="IPR010259">
    <property type="entry name" value="S8pro/Inhibitor_I9"/>
</dbReference>
<gene>
    <name evidence="11" type="ORF">ZIOFF_055116</name>
</gene>
<dbReference type="PROSITE" id="PS00138">
    <property type="entry name" value="SUBTILASE_SER"/>
    <property type="match status" value="1"/>
</dbReference>
<comment type="caution">
    <text evidence="11">The sequence shown here is derived from an EMBL/GenBank/DDBJ whole genome shotgun (WGS) entry which is preliminary data.</text>
</comment>
<dbReference type="EMBL" id="JACMSC010000015">
    <property type="protein sequence ID" value="KAG6486540.1"/>
    <property type="molecule type" value="Genomic_DNA"/>
</dbReference>
<feature type="active site" description="Charge relay system" evidence="6 7">
    <location>
        <position position="231"/>
    </location>
</feature>
<dbReference type="FunFam" id="3.30.70.80:FF:000002">
    <property type="entry name" value="Subtilisin-like protease SBT5.3"/>
    <property type="match status" value="1"/>
</dbReference>
<dbReference type="PANTHER" id="PTHR10795">
    <property type="entry name" value="PROPROTEIN CONVERTASE SUBTILISIN/KEXIN"/>
    <property type="match status" value="1"/>
</dbReference>
<dbReference type="GO" id="GO:0006508">
    <property type="term" value="P:proteolysis"/>
    <property type="evidence" value="ECO:0007669"/>
    <property type="project" value="UniProtKB-KW"/>
</dbReference>
<dbReference type="SUPFAM" id="SSF52743">
    <property type="entry name" value="Subtilisin-like"/>
    <property type="match status" value="1"/>
</dbReference>
<evidence type="ECO:0000313" key="11">
    <source>
        <dbReference type="EMBL" id="KAG6486540.1"/>
    </source>
</evidence>
<evidence type="ECO:0000259" key="8">
    <source>
        <dbReference type="Pfam" id="PF00082"/>
    </source>
</evidence>
<dbReference type="InterPro" id="IPR041469">
    <property type="entry name" value="Subtilisin-like_FN3"/>
</dbReference>
<keyword evidence="5 7" id="KW-0720">Serine protease</keyword>
<dbReference type="InterPro" id="IPR015500">
    <property type="entry name" value="Peptidase_S8_subtilisin-rel"/>
</dbReference>
<evidence type="ECO:0000259" key="9">
    <source>
        <dbReference type="Pfam" id="PF05922"/>
    </source>
</evidence>
<dbReference type="Pfam" id="PF17766">
    <property type="entry name" value="fn3_6"/>
    <property type="match status" value="1"/>
</dbReference>
<feature type="active site" description="Charge relay system" evidence="6 7">
    <location>
        <position position="156"/>
    </location>
</feature>
<proteinExistence type="inferred from homology"/>
<dbReference type="GO" id="GO:0004252">
    <property type="term" value="F:serine-type endopeptidase activity"/>
    <property type="evidence" value="ECO:0007669"/>
    <property type="project" value="UniProtKB-UniRule"/>
</dbReference>
<dbReference type="Pfam" id="PF00082">
    <property type="entry name" value="Peptidase_S8"/>
    <property type="match status" value="1"/>
</dbReference>
<comment type="similarity">
    <text evidence="1 7">Belongs to the peptidase S8 family.</text>
</comment>
<name>A0A8J5FFX9_ZINOF</name>
<accession>A0A8J5FFX9</accession>
<protein>
    <recommendedName>
        <fullName evidence="13">Subtilisin-like protease SBT3.6</fullName>
    </recommendedName>
</protein>
<feature type="active site" description="Charge relay system" evidence="6 7">
    <location>
        <position position="562"/>
    </location>
</feature>